<keyword evidence="1" id="KW-0472">Membrane</keyword>
<gene>
    <name evidence="2" type="ORF">ACTIVE_5260</name>
</gene>
<evidence type="ECO:0000313" key="3">
    <source>
        <dbReference type="Proteomes" id="UP000501240"/>
    </source>
</evidence>
<keyword evidence="3" id="KW-1185">Reference proteome</keyword>
<name>A0A7D3ZHB5_ACTVE</name>
<dbReference type="AlphaFoldDB" id="A0A7D3ZHB5"/>
<keyword evidence="1" id="KW-0812">Transmembrane</keyword>
<evidence type="ECO:0000313" key="2">
    <source>
        <dbReference type="EMBL" id="QKG23617.1"/>
    </source>
</evidence>
<dbReference type="Proteomes" id="UP000501240">
    <property type="component" value="Chromosome"/>
</dbReference>
<keyword evidence="1" id="KW-1133">Transmembrane helix</keyword>
<evidence type="ECO:0000256" key="1">
    <source>
        <dbReference type="SAM" id="Phobius"/>
    </source>
</evidence>
<reference evidence="2 3" key="1">
    <citation type="submission" date="2020-05" db="EMBL/GenBank/DDBJ databases">
        <title>Actinomadura verrucosospora NRRL-B18236 (PFL_A860) Genome sequencing and assembly.</title>
        <authorList>
            <person name="Samborskyy M."/>
        </authorList>
    </citation>
    <scope>NUCLEOTIDE SEQUENCE [LARGE SCALE GENOMIC DNA]</scope>
    <source>
        <strain evidence="2 3">NRRL:B18236</strain>
    </source>
</reference>
<protein>
    <submittedName>
        <fullName evidence="2">Uncharacterized protein</fullName>
    </submittedName>
</protein>
<sequence length="152" mass="16275">MFTPAVAAMRSMRAASGPWAAYSPTAASRMSRLVLSVSHAMTRAYGRNPTDGLESGRGCAKLQLTSWSFAEPRGDVMTPSAVPSVHLRAAFTWLAVYVMIMATQILLGPVLGSLSLPVRTLVVTGVVVPTVVYALVPAILRTYAALRRRTAR</sequence>
<feature type="transmembrane region" description="Helical" evidence="1">
    <location>
        <begin position="118"/>
        <end position="140"/>
    </location>
</feature>
<feature type="transmembrane region" description="Helical" evidence="1">
    <location>
        <begin position="90"/>
        <end position="112"/>
    </location>
</feature>
<dbReference type="EMBL" id="CP053892">
    <property type="protein sequence ID" value="QKG23617.1"/>
    <property type="molecule type" value="Genomic_DNA"/>
</dbReference>
<accession>A0A7D3ZHB5</accession>
<organism evidence="2 3">
    <name type="scientific">Actinomadura verrucosospora</name>
    <dbReference type="NCBI Taxonomy" id="46165"/>
    <lineage>
        <taxon>Bacteria</taxon>
        <taxon>Bacillati</taxon>
        <taxon>Actinomycetota</taxon>
        <taxon>Actinomycetes</taxon>
        <taxon>Streptosporangiales</taxon>
        <taxon>Thermomonosporaceae</taxon>
        <taxon>Actinomadura</taxon>
    </lineage>
</organism>
<proteinExistence type="predicted"/>